<organism evidence="1 2">
    <name type="scientific">Candidatus Planktophila limnetica</name>
    <dbReference type="NCBI Taxonomy" id="573600"/>
    <lineage>
        <taxon>Bacteria</taxon>
        <taxon>Bacillati</taxon>
        <taxon>Actinomycetota</taxon>
        <taxon>Actinomycetes</taxon>
        <taxon>Candidatus Nanopelagicales</taxon>
        <taxon>Candidatus Nanopelagicaceae</taxon>
        <taxon>Candidatus Planktophila</taxon>
    </lineage>
</organism>
<dbReference type="AlphaFoldDB" id="A0A249LDW9"/>
<dbReference type="EMBL" id="CP016782">
    <property type="protein sequence ID" value="ASY27144.1"/>
    <property type="molecule type" value="Genomic_DNA"/>
</dbReference>
<proteinExistence type="predicted"/>
<dbReference type="OrthoDB" id="5189541at2"/>
<dbReference type="NCBIfam" id="TIGR03941">
    <property type="entry name" value="tRNA_deam_assoc"/>
    <property type="match status" value="1"/>
</dbReference>
<gene>
    <name evidence="1" type="ORF">PHILAsVB114_00310</name>
</gene>
<dbReference type="RefSeq" id="WP_095697436.1">
    <property type="nucleotide sequence ID" value="NZ_CP016782.1"/>
</dbReference>
<sequence>MEQISNSDLINDVDIAVAAWHEDGRWTLALLPDAHDLAQVIDRLKSQQTNGGAIALIAIDEEFFMLIRVLGSHITMFLSDVTCALDYAVASDFLEINDIDMPEEEDDPFPVGYLDIFADLGMNHMEMAALCDDAELFPDEQLEAIAGRLGFGDQFAQLLEL</sequence>
<dbReference type="InterPro" id="IPR023869">
    <property type="entry name" value="tRNA_Adeno_NH3ase_assoc_put"/>
</dbReference>
<evidence type="ECO:0000313" key="1">
    <source>
        <dbReference type="EMBL" id="ASY27144.1"/>
    </source>
</evidence>
<reference evidence="1 2" key="1">
    <citation type="submission" date="2016-07" db="EMBL/GenBank/DDBJ databases">
        <title>High microdiversification within the ubiquitous acI lineage of Actinobacteria.</title>
        <authorList>
            <person name="Neuenschwander S.M."/>
            <person name="Salcher M."/>
            <person name="Ghai R."/>
            <person name="Pernthaler J."/>
        </authorList>
    </citation>
    <scope>NUCLEOTIDE SEQUENCE [LARGE SCALE GENOMIC DNA]</scope>
    <source>
        <strain evidence="1">MMS-VB-114</strain>
    </source>
</reference>
<protein>
    <submittedName>
        <fullName evidence="1">Superoxide dismutase, Cu-Zn family</fullName>
    </submittedName>
</protein>
<accession>A0A249LDW9</accession>
<evidence type="ECO:0000313" key="2">
    <source>
        <dbReference type="Proteomes" id="UP000217221"/>
    </source>
</evidence>
<dbReference type="Proteomes" id="UP000217221">
    <property type="component" value="Chromosome"/>
</dbReference>
<dbReference type="KEGG" id="plim:PHILAsVB114_00310"/>
<keyword evidence="2" id="KW-1185">Reference proteome</keyword>
<name>A0A249LDW9_9ACTN</name>